<protein>
    <recommendedName>
        <fullName evidence="3">Peptidase S1 domain-containing protein</fullName>
    </recommendedName>
</protein>
<dbReference type="GO" id="GO:0006508">
    <property type="term" value="P:proteolysis"/>
    <property type="evidence" value="ECO:0007669"/>
    <property type="project" value="UniProtKB-KW"/>
</dbReference>
<dbReference type="PANTHER" id="PTHR24252:SF7">
    <property type="entry name" value="HYALIN"/>
    <property type="match status" value="1"/>
</dbReference>
<dbReference type="Proteomes" id="UP001497472">
    <property type="component" value="Unassembled WGS sequence"/>
</dbReference>
<dbReference type="InterPro" id="IPR033116">
    <property type="entry name" value="TRYPSIN_SER"/>
</dbReference>
<evidence type="ECO:0000256" key="2">
    <source>
        <dbReference type="RuleBase" id="RU363034"/>
    </source>
</evidence>
<proteinExistence type="predicted"/>
<reference evidence="4 5" key="1">
    <citation type="submission" date="2023-11" db="EMBL/GenBank/DDBJ databases">
        <authorList>
            <person name="Okamura Y."/>
        </authorList>
    </citation>
    <scope>NUCLEOTIDE SEQUENCE [LARGE SCALE GENOMIC DNA]</scope>
</reference>
<keyword evidence="2" id="KW-0645">Protease</keyword>
<keyword evidence="2" id="KW-0378">Hydrolase</keyword>
<dbReference type="SUPFAM" id="SSF50494">
    <property type="entry name" value="Trypsin-like serine proteases"/>
    <property type="match status" value="1"/>
</dbReference>
<dbReference type="GO" id="GO:0004252">
    <property type="term" value="F:serine-type endopeptidase activity"/>
    <property type="evidence" value="ECO:0007669"/>
    <property type="project" value="InterPro"/>
</dbReference>
<organism evidence="4 5">
    <name type="scientific">Leptosia nina</name>
    <dbReference type="NCBI Taxonomy" id="320188"/>
    <lineage>
        <taxon>Eukaryota</taxon>
        <taxon>Metazoa</taxon>
        <taxon>Ecdysozoa</taxon>
        <taxon>Arthropoda</taxon>
        <taxon>Hexapoda</taxon>
        <taxon>Insecta</taxon>
        <taxon>Pterygota</taxon>
        <taxon>Neoptera</taxon>
        <taxon>Endopterygota</taxon>
        <taxon>Lepidoptera</taxon>
        <taxon>Glossata</taxon>
        <taxon>Ditrysia</taxon>
        <taxon>Papilionoidea</taxon>
        <taxon>Pieridae</taxon>
        <taxon>Pierinae</taxon>
        <taxon>Leptosia</taxon>
    </lineage>
</organism>
<dbReference type="SMART" id="SM00020">
    <property type="entry name" value="Tryp_SPc"/>
    <property type="match status" value="1"/>
</dbReference>
<evidence type="ECO:0000259" key="3">
    <source>
        <dbReference type="PROSITE" id="PS50240"/>
    </source>
</evidence>
<keyword evidence="5" id="KW-1185">Reference proteome</keyword>
<name>A0AAV1JX12_9NEOP</name>
<keyword evidence="1" id="KW-1015">Disulfide bond</keyword>
<evidence type="ECO:0000313" key="5">
    <source>
        <dbReference type="Proteomes" id="UP001497472"/>
    </source>
</evidence>
<dbReference type="InterPro" id="IPR018114">
    <property type="entry name" value="TRYPSIN_HIS"/>
</dbReference>
<dbReference type="InterPro" id="IPR001314">
    <property type="entry name" value="Peptidase_S1A"/>
</dbReference>
<evidence type="ECO:0000313" key="4">
    <source>
        <dbReference type="EMBL" id="CAK1553363.1"/>
    </source>
</evidence>
<dbReference type="PROSITE" id="PS00135">
    <property type="entry name" value="TRYPSIN_SER"/>
    <property type="match status" value="1"/>
</dbReference>
<dbReference type="InterPro" id="IPR009003">
    <property type="entry name" value="Peptidase_S1_PA"/>
</dbReference>
<gene>
    <name evidence="4" type="ORF">LNINA_LOCUS12368</name>
</gene>
<dbReference type="CDD" id="cd00190">
    <property type="entry name" value="Tryp_SPc"/>
    <property type="match status" value="1"/>
</dbReference>
<dbReference type="Gene3D" id="2.40.10.10">
    <property type="entry name" value="Trypsin-like serine proteases"/>
    <property type="match status" value="2"/>
</dbReference>
<dbReference type="PROSITE" id="PS00134">
    <property type="entry name" value="TRYPSIN_HIS"/>
    <property type="match status" value="1"/>
</dbReference>
<dbReference type="AlphaFoldDB" id="A0AAV1JX12"/>
<dbReference type="PROSITE" id="PS50240">
    <property type="entry name" value="TRYPSIN_DOM"/>
    <property type="match status" value="1"/>
</dbReference>
<dbReference type="PANTHER" id="PTHR24252">
    <property type="entry name" value="ACROSIN-RELATED"/>
    <property type="match status" value="1"/>
</dbReference>
<comment type="caution">
    <text evidence="4">The sequence shown here is derived from an EMBL/GenBank/DDBJ whole genome shotgun (WGS) entry which is preliminary data.</text>
</comment>
<dbReference type="EMBL" id="CAVLEF010000218">
    <property type="protein sequence ID" value="CAK1553363.1"/>
    <property type="molecule type" value="Genomic_DNA"/>
</dbReference>
<keyword evidence="2" id="KW-0720">Serine protease</keyword>
<dbReference type="InterPro" id="IPR043504">
    <property type="entry name" value="Peptidase_S1_PA_chymotrypsin"/>
</dbReference>
<dbReference type="PRINTS" id="PR00722">
    <property type="entry name" value="CHYMOTRYPSIN"/>
</dbReference>
<sequence>MAILGLLEGTGLDRPALDYHEAFGIPEADRIWRWEQTAATSKLIGASPALPGTFPYFGGLLIGLESGATSVCGCTVVSPRRALTAAHCARGAARFTVVLGSERLYTGGLRLHVTPDQVEQHSLYDPLSLNYDIAMVAFPAVAFDDNIRPIALASGGDDHVGEWALATGFGKTSDAQSVISGSSSVRQVSLRVISNAECSRVFKPRYVVSSTLCTGGGRGSTCSGDSGGPLALGTPGNATLIGVTSFVSTRGCELGLPAGFTRVSALRSWILRRL</sequence>
<evidence type="ECO:0000256" key="1">
    <source>
        <dbReference type="ARBA" id="ARBA00023157"/>
    </source>
</evidence>
<dbReference type="Pfam" id="PF00089">
    <property type="entry name" value="Trypsin"/>
    <property type="match status" value="1"/>
</dbReference>
<accession>A0AAV1JX12</accession>
<dbReference type="InterPro" id="IPR001254">
    <property type="entry name" value="Trypsin_dom"/>
</dbReference>
<feature type="domain" description="Peptidase S1" evidence="3">
    <location>
        <begin position="43"/>
        <end position="274"/>
    </location>
</feature>